<dbReference type="Pfam" id="PF09126">
    <property type="entry name" value="NaeI"/>
    <property type="match status" value="1"/>
</dbReference>
<reference evidence="6" key="2">
    <citation type="submission" date="2020-09" db="EMBL/GenBank/DDBJ databases">
        <authorList>
            <person name="Sun Q."/>
            <person name="Zhou Y."/>
        </authorList>
    </citation>
    <scope>NUCLEOTIDE SEQUENCE</scope>
    <source>
        <strain evidence="6">CGMCC 4.7299</strain>
    </source>
</reference>
<proteinExistence type="predicted"/>
<dbReference type="RefSeq" id="WP_189079852.1">
    <property type="nucleotide sequence ID" value="NZ_BMMX01000011.1"/>
</dbReference>
<dbReference type="SUPFAM" id="SSF52980">
    <property type="entry name" value="Restriction endonuclease-like"/>
    <property type="match status" value="1"/>
</dbReference>
<comment type="caution">
    <text evidence="6">The sequence shown here is derived from an EMBL/GenBank/DDBJ whole genome shotgun (WGS) entry which is preliminary data.</text>
</comment>
<dbReference type="Gene3D" id="1.10.10.10">
    <property type="entry name" value="Winged helix-like DNA-binding domain superfamily/Winged helix DNA-binding domain"/>
    <property type="match status" value="1"/>
</dbReference>
<keyword evidence="2" id="KW-0255">Endonuclease</keyword>
<dbReference type="InterPro" id="IPR015210">
    <property type="entry name" value="NaeI"/>
</dbReference>
<dbReference type="EMBL" id="BMMX01000011">
    <property type="protein sequence ID" value="GGK94356.1"/>
    <property type="molecule type" value="Genomic_DNA"/>
</dbReference>
<feature type="domain" description="Type II restriction enzyme NaeI" evidence="5">
    <location>
        <begin position="68"/>
        <end position="352"/>
    </location>
</feature>
<evidence type="ECO:0000259" key="5">
    <source>
        <dbReference type="Pfam" id="PF09126"/>
    </source>
</evidence>
<dbReference type="Proteomes" id="UP000656042">
    <property type="component" value="Unassembled WGS sequence"/>
</dbReference>
<keyword evidence="3" id="KW-0378">Hydrolase</keyword>
<evidence type="ECO:0000313" key="6">
    <source>
        <dbReference type="EMBL" id="GGK94356.1"/>
    </source>
</evidence>
<name>A0A8J3FPD9_9ACTN</name>
<feature type="region of interest" description="Disordered" evidence="4">
    <location>
        <begin position="1"/>
        <end position="63"/>
    </location>
</feature>
<dbReference type="InterPro" id="IPR037057">
    <property type="entry name" value="DNA_rep_MutH/T2_RE_sf"/>
</dbReference>
<evidence type="ECO:0000256" key="4">
    <source>
        <dbReference type="SAM" id="MobiDB-lite"/>
    </source>
</evidence>
<evidence type="ECO:0000313" key="7">
    <source>
        <dbReference type="Proteomes" id="UP000656042"/>
    </source>
</evidence>
<reference evidence="6" key="1">
    <citation type="journal article" date="2014" name="Int. J. Syst. Evol. Microbiol.">
        <title>Complete genome sequence of Corynebacterium casei LMG S-19264T (=DSM 44701T), isolated from a smear-ripened cheese.</title>
        <authorList>
            <consortium name="US DOE Joint Genome Institute (JGI-PGF)"/>
            <person name="Walter F."/>
            <person name="Albersmeier A."/>
            <person name="Kalinowski J."/>
            <person name="Ruckert C."/>
        </authorList>
    </citation>
    <scope>NUCLEOTIDE SEQUENCE</scope>
    <source>
        <strain evidence="6">CGMCC 4.7299</strain>
    </source>
</reference>
<dbReference type="Gene3D" id="3.40.600.10">
    <property type="entry name" value="DNA mismatch repair MutH/Restriction endonuclease, type II"/>
    <property type="match status" value="1"/>
</dbReference>
<accession>A0A8J3FPD9</accession>
<evidence type="ECO:0000256" key="1">
    <source>
        <dbReference type="ARBA" id="ARBA00022722"/>
    </source>
</evidence>
<organism evidence="6 7">
    <name type="scientific">Mangrovihabitans endophyticus</name>
    <dbReference type="NCBI Taxonomy" id="1751298"/>
    <lineage>
        <taxon>Bacteria</taxon>
        <taxon>Bacillati</taxon>
        <taxon>Actinomycetota</taxon>
        <taxon>Actinomycetes</taxon>
        <taxon>Micromonosporales</taxon>
        <taxon>Micromonosporaceae</taxon>
        <taxon>Mangrovihabitans</taxon>
    </lineage>
</organism>
<gene>
    <name evidence="6" type="ORF">GCM10012284_30500</name>
</gene>
<evidence type="ECO:0000256" key="3">
    <source>
        <dbReference type="ARBA" id="ARBA00022801"/>
    </source>
</evidence>
<dbReference type="GO" id="GO:0003677">
    <property type="term" value="F:DNA binding"/>
    <property type="evidence" value="ECO:0007669"/>
    <property type="project" value="InterPro"/>
</dbReference>
<feature type="compositionally biased region" description="Basic and acidic residues" evidence="4">
    <location>
        <begin position="35"/>
        <end position="44"/>
    </location>
</feature>
<protein>
    <recommendedName>
        <fullName evidence="5">Type II restriction enzyme NaeI domain-containing protein</fullName>
    </recommendedName>
</protein>
<sequence length="362" mass="41027">MSYTQRGLFEDEASSRSEPAILRVTRSRVLPPRPKPKDRPRHSEGPVAPKTDARPPTPAEDPQLWSVRAEIERLDPTGVRTGYAIREALDQIYDGQRTGRWEYTQLHKTEKTHVGTLVEIWLQRELGLLDGEDLDYRVAGVDVDCKWSLNLYDWEIPQEMYTRGDKIALVVWANDYTARFATGLIRISEAVLRPMGRQRDGKRRLNDRGRDHILWIQPGADLVKNTLLHVQDPQKLDLIAYATRGQTAVTNLFRHLTGELVNRATVLTAAQQVDSAKRVRDARKHLKPEGIVIFGHYAPHPAMAHRLGLPAPTLGRFVSTRLAPWQPGDPEPYVEVEGGRWRRARTSDPIVPAPALPVQSVE</sequence>
<dbReference type="AlphaFoldDB" id="A0A8J3FPD9"/>
<dbReference type="GO" id="GO:0009036">
    <property type="term" value="F:type II site-specific deoxyribonuclease activity"/>
    <property type="evidence" value="ECO:0007669"/>
    <property type="project" value="InterPro"/>
</dbReference>
<dbReference type="InterPro" id="IPR011335">
    <property type="entry name" value="Restrct_endonuc-II-like"/>
</dbReference>
<evidence type="ECO:0000256" key="2">
    <source>
        <dbReference type="ARBA" id="ARBA00022759"/>
    </source>
</evidence>
<dbReference type="InterPro" id="IPR036388">
    <property type="entry name" value="WH-like_DNA-bd_sf"/>
</dbReference>
<dbReference type="GO" id="GO:0009307">
    <property type="term" value="P:DNA restriction-modification system"/>
    <property type="evidence" value="ECO:0007669"/>
    <property type="project" value="InterPro"/>
</dbReference>
<keyword evidence="7" id="KW-1185">Reference proteome</keyword>
<dbReference type="CDD" id="cd22338">
    <property type="entry name" value="NaeI-like"/>
    <property type="match status" value="1"/>
</dbReference>
<keyword evidence="1" id="KW-0540">Nuclease</keyword>